<dbReference type="InterPro" id="IPR000917">
    <property type="entry name" value="Sulfatase_N"/>
</dbReference>
<proteinExistence type="predicted"/>
<dbReference type="SUPFAM" id="SSF53649">
    <property type="entry name" value="Alkaline phosphatase-like"/>
    <property type="match status" value="1"/>
</dbReference>
<keyword evidence="1" id="KW-0472">Membrane</keyword>
<evidence type="ECO:0000313" key="4">
    <source>
        <dbReference type="Proteomes" id="UP000237608"/>
    </source>
</evidence>
<reference evidence="3 4" key="1">
    <citation type="submission" date="2016-12" db="EMBL/GenBank/DDBJ databases">
        <title>Trade-off between light-utilization and light-protection in marine flavobacteria.</title>
        <authorList>
            <person name="Kumagai Y."/>
            <person name="Yoshizawa S."/>
            <person name="Kogure K."/>
            <person name="Iwasaki W."/>
        </authorList>
    </citation>
    <scope>NUCLEOTIDE SEQUENCE [LARGE SCALE GENOMIC DNA]</scope>
    <source>
        <strain evidence="3 4">KCTC 22729</strain>
    </source>
</reference>
<gene>
    <name evidence="3" type="ORF">BTO13_10805</name>
</gene>
<keyword evidence="1" id="KW-0812">Transmembrane</keyword>
<dbReference type="PANTHER" id="PTHR43751">
    <property type="entry name" value="SULFATASE"/>
    <property type="match status" value="1"/>
</dbReference>
<sequence length="533" mass="60851">MKTKFIYTASIFLLIGISSIFFFNFKKKETEKKPNILFCIADDATWKHLSAYGSKWVNTPAFDRIANEGLLFQNAYTPNAKCGPSRAIVLTGRNTWQLEEAGNHLAFFPQKFKTYPEALAENGYQVGFTGKGWAPGTALNADGTKRELLVKPYNKIKKETPTKGINAVDYVANFRSFLKDKKSDTPFCFWYGGHEPHRFYEYGTGVSVGKKKLSQIDSVFSYWPQSETVKNDMLDYAFELEYFDQQLGGILKVLEENGELENTIIVVTSDNGMPFPRVKGQSYEHSNHMPLAIMWKNGIKNPGRIIEDYVSFIDFAPTFMEVAGVDSKSLKMQSIQGKSLVPYFNSDKTKLTPTKENYVLLGQERHDAGRPKTVGYPIRGIVKDGFLYLKNYENDRWPAGNPETGYTNTDGSPTKTEILNLNRSGENHEFWKINFGKHPKEELYQITIDEDCMNNLADKKQFQKIKNELRKLLESNLKKQGDPRMFGNGAIFDSYPPNNGANLYEKYMNGEKVNTGWINDSDFEKKDFKIKDK</sequence>
<dbReference type="Pfam" id="PF00884">
    <property type="entry name" value="Sulfatase"/>
    <property type="match status" value="1"/>
</dbReference>
<dbReference type="Gene3D" id="3.40.720.10">
    <property type="entry name" value="Alkaline Phosphatase, subunit A"/>
    <property type="match status" value="1"/>
</dbReference>
<evidence type="ECO:0000313" key="3">
    <source>
        <dbReference type="EMBL" id="PQJ75684.1"/>
    </source>
</evidence>
<dbReference type="CDD" id="cd16027">
    <property type="entry name" value="SGSH"/>
    <property type="match status" value="1"/>
</dbReference>
<dbReference type="OrthoDB" id="9815108at2"/>
<dbReference type="InterPro" id="IPR052701">
    <property type="entry name" value="GAG_Ulvan_Degrading_Sulfatases"/>
</dbReference>
<keyword evidence="1" id="KW-1133">Transmembrane helix</keyword>
<comment type="caution">
    <text evidence="3">The sequence shown here is derived from an EMBL/GenBank/DDBJ whole genome shotgun (WGS) entry which is preliminary data.</text>
</comment>
<feature type="transmembrane region" description="Helical" evidence="1">
    <location>
        <begin position="6"/>
        <end position="25"/>
    </location>
</feature>
<evidence type="ECO:0000259" key="2">
    <source>
        <dbReference type="Pfam" id="PF00884"/>
    </source>
</evidence>
<name>A0A2S7WDI1_9FLAO</name>
<organism evidence="3 4">
    <name type="scientific">Polaribacter gangjinensis</name>
    <dbReference type="NCBI Taxonomy" id="574710"/>
    <lineage>
        <taxon>Bacteria</taxon>
        <taxon>Pseudomonadati</taxon>
        <taxon>Bacteroidota</taxon>
        <taxon>Flavobacteriia</taxon>
        <taxon>Flavobacteriales</taxon>
        <taxon>Flavobacteriaceae</taxon>
    </lineage>
</organism>
<dbReference type="Proteomes" id="UP000237608">
    <property type="component" value="Unassembled WGS sequence"/>
</dbReference>
<keyword evidence="4" id="KW-1185">Reference proteome</keyword>
<accession>A0A2S7WDI1</accession>
<feature type="domain" description="Sulfatase N-terminal" evidence="2">
    <location>
        <begin position="34"/>
        <end position="325"/>
    </location>
</feature>
<dbReference type="InterPro" id="IPR017850">
    <property type="entry name" value="Alkaline_phosphatase_core_sf"/>
</dbReference>
<dbReference type="PANTHER" id="PTHR43751:SF1">
    <property type="entry name" value="SULFATASE ATSG-RELATED"/>
    <property type="match status" value="1"/>
</dbReference>
<evidence type="ECO:0000256" key="1">
    <source>
        <dbReference type="SAM" id="Phobius"/>
    </source>
</evidence>
<dbReference type="EMBL" id="MSCL01000001">
    <property type="protein sequence ID" value="PQJ75684.1"/>
    <property type="molecule type" value="Genomic_DNA"/>
</dbReference>
<protein>
    <submittedName>
        <fullName evidence="3">Heparan N-sulfatase</fullName>
    </submittedName>
</protein>
<dbReference type="RefSeq" id="WP_105046835.1">
    <property type="nucleotide sequence ID" value="NZ_CP150662.1"/>
</dbReference>
<dbReference type="AlphaFoldDB" id="A0A2S7WDI1"/>